<dbReference type="Pfam" id="PF00400">
    <property type="entry name" value="WD40"/>
    <property type="match status" value="1"/>
</dbReference>
<gene>
    <name evidence="6" type="ORF">GCM10007857_19930</name>
</gene>
<comment type="caution">
    <text evidence="6">The sequence shown here is derived from an EMBL/GenBank/DDBJ whole genome shotgun (WGS) entry which is preliminary data.</text>
</comment>
<dbReference type="PROSITE" id="PS50294">
    <property type="entry name" value="WD_REPEATS_REGION"/>
    <property type="match status" value="1"/>
</dbReference>
<dbReference type="RefSeq" id="WP_284264221.1">
    <property type="nucleotide sequence ID" value="NZ_BSOW01000005.1"/>
</dbReference>
<evidence type="ECO:0000256" key="2">
    <source>
        <dbReference type="ARBA" id="ARBA00022737"/>
    </source>
</evidence>
<dbReference type="EMBL" id="BSOW01000005">
    <property type="protein sequence ID" value="GLR85283.1"/>
    <property type="molecule type" value="Genomic_DNA"/>
</dbReference>
<evidence type="ECO:0000256" key="1">
    <source>
        <dbReference type="ARBA" id="ARBA00022574"/>
    </source>
</evidence>
<reference evidence="7" key="1">
    <citation type="journal article" date="2019" name="Int. J. Syst. Evol. Microbiol.">
        <title>The Global Catalogue of Microorganisms (GCM) 10K type strain sequencing project: providing services to taxonomists for standard genome sequencing and annotation.</title>
        <authorList>
            <consortium name="The Broad Institute Genomics Platform"/>
            <consortium name="The Broad Institute Genome Sequencing Center for Infectious Disease"/>
            <person name="Wu L."/>
            <person name="Ma J."/>
        </authorList>
    </citation>
    <scope>NUCLEOTIDE SEQUENCE [LARGE SCALE GENOMIC DNA]</scope>
    <source>
        <strain evidence="7">NBRC 102520</strain>
    </source>
</reference>
<keyword evidence="2" id="KW-0677">Repeat</keyword>
<dbReference type="SUPFAM" id="SSF50998">
    <property type="entry name" value="Quinoprotein alcohol dehydrogenase-like"/>
    <property type="match status" value="1"/>
</dbReference>
<dbReference type="Proteomes" id="UP001156905">
    <property type="component" value="Unassembled WGS sequence"/>
</dbReference>
<dbReference type="SUPFAM" id="SSF50978">
    <property type="entry name" value="WD40 repeat-like"/>
    <property type="match status" value="1"/>
</dbReference>
<dbReference type="Pfam" id="PF13676">
    <property type="entry name" value="TIR_2"/>
    <property type="match status" value="1"/>
</dbReference>
<feature type="repeat" description="WD" evidence="3">
    <location>
        <begin position="906"/>
        <end position="940"/>
    </location>
</feature>
<dbReference type="InterPro" id="IPR015943">
    <property type="entry name" value="WD40/YVTN_repeat-like_dom_sf"/>
</dbReference>
<feature type="repeat" description="WD" evidence="3">
    <location>
        <begin position="574"/>
        <end position="607"/>
    </location>
</feature>
<evidence type="ECO:0000256" key="4">
    <source>
        <dbReference type="SAM" id="Phobius"/>
    </source>
</evidence>
<keyword evidence="4" id="KW-1133">Transmembrane helix</keyword>
<dbReference type="PROSITE" id="PS50082">
    <property type="entry name" value="WD_REPEATS_2"/>
    <property type="match status" value="2"/>
</dbReference>
<evidence type="ECO:0000259" key="5">
    <source>
        <dbReference type="Pfam" id="PF13676"/>
    </source>
</evidence>
<feature type="transmembrane region" description="Helical" evidence="4">
    <location>
        <begin position="235"/>
        <end position="259"/>
    </location>
</feature>
<keyword evidence="4" id="KW-0472">Membrane</keyword>
<keyword evidence="7" id="KW-1185">Reference proteome</keyword>
<protein>
    <recommendedName>
        <fullName evidence="5">TIR domain-containing protein</fullName>
    </recommendedName>
</protein>
<keyword evidence="1 3" id="KW-0853">WD repeat</keyword>
<proteinExistence type="predicted"/>
<evidence type="ECO:0000256" key="3">
    <source>
        <dbReference type="PROSITE-ProRule" id="PRU00221"/>
    </source>
</evidence>
<dbReference type="SMART" id="SM00320">
    <property type="entry name" value="WD40"/>
    <property type="match status" value="6"/>
</dbReference>
<feature type="domain" description="TIR" evidence="5">
    <location>
        <begin position="22"/>
        <end position="151"/>
    </location>
</feature>
<dbReference type="InterPro" id="IPR011047">
    <property type="entry name" value="Quinoprotein_ADH-like_sf"/>
</dbReference>
<dbReference type="InterPro" id="IPR001680">
    <property type="entry name" value="WD40_rpt"/>
</dbReference>
<dbReference type="InterPro" id="IPR000157">
    <property type="entry name" value="TIR_dom"/>
</dbReference>
<evidence type="ECO:0000313" key="7">
    <source>
        <dbReference type="Proteomes" id="UP001156905"/>
    </source>
</evidence>
<dbReference type="InterPro" id="IPR019775">
    <property type="entry name" value="WD40_repeat_CS"/>
</dbReference>
<keyword evidence="4" id="KW-0812">Transmembrane</keyword>
<accession>A0ABQ6AZE7</accession>
<dbReference type="InterPro" id="IPR035897">
    <property type="entry name" value="Toll_tir_struct_dom_sf"/>
</dbReference>
<dbReference type="PANTHER" id="PTHR44019:SF8">
    <property type="entry name" value="POC1 CENTRIOLAR PROTEIN HOMOLOG"/>
    <property type="match status" value="1"/>
</dbReference>
<dbReference type="Gene3D" id="3.40.50.10140">
    <property type="entry name" value="Toll/interleukin-1 receptor homology (TIR) domain"/>
    <property type="match status" value="1"/>
</dbReference>
<evidence type="ECO:0000313" key="6">
    <source>
        <dbReference type="EMBL" id="GLR85283.1"/>
    </source>
</evidence>
<name>A0ABQ6AZE7_9BRAD</name>
<dbReference type="PROSITE" id="PS00678">
    <property type="entry name" value="WD_REPEATS_1"/>
    <property type="match status" value="1"/>
</dbReference>
<dbReference type="InterPro" id="IPR050505">
    <property type="entry name" value="WDR55/POC1"/>
</dbReference>
<sequence length="981" mass="105064">MTQESLQIRAKRQGSSDPGDLVFLCHNNADKAFIRRLADALELEFGTSFFLDVFAIPTGEAFIPWIEKAMERCTVCAIFLGGNGWGPTHLWEAELALARYRRDPSFRIIPVALPGLSLIESAKLGSGRLFQEINWADFTKGVDDKESLEKLEAALTGRKTLGYRGPARLTPYQVRRDAERWQRSGRSDSSILYSGAQLAEAEAMVRENPDAMNVAGVSEFLGSSREGQSAYWRRLAVAAVGTAAVLLAAATIAITNYLVAEQRRQASVSRQLAIISKDAAGADRALSIGARALLVADTPEARGALIEQLQEFRFLKRIINAGSYIESAALSSSGDYVLATDAGLRVLSPGRNSAETVEANSRETVTSVATSEEGTWLGREDGRVDRLRDGSISLVLKADPKVPTVRERRVRVLAYGPSKRLVAAGTGAGRLAIFDARYGTLLHEIGEGDGIRIEAISFDPTRRRLAFGTSAGIVVTVDTDTFSVVDRYPHVEGGILALGYLHDGSLVVLSRYGRLLYFNMSDGRLMKPSGGDTVPLATAAAIEPMTGKIAIGDSAGVIRLFEAVTQHATDDAPLRGHSDSVTAISFGKGGKQLLSASSNGTAAIWDLVGREGPYEEMPQLNPAPSAIRVNWSGVVIAVSLDQNHAQLRRLEGDAWITLLDLVSISQRSDRSGKAFKRAETDAAGFEEIIWAIPSVALDDRGSQIAWTTSGGAILTTSVAGADTATTVLRPSGAAPPDELEISGDGRTVAAVQEDGALVTVFQIGGSEVASAQIRPPAAARSIALNRDGDRIAIGMKDGMLSQYSRTNEVWTAVGKPHRAHTSEVAGLAYSRDGNTIVSFGSGGGGTDRTVVLTEARNPADQQVLQARQAAGSVSAMSLGADLLVVGDHDGRVLTWSGRDTRFSGALSAGSSEVSALYVDEERRRIITSSGDGSVKTWTLDLAQWIGLACSKANRNLGRDEWHELMPDDPFVPRCSQRRPYR</sequence>
<dbReference type="SUPFAM" id="SSF52200">
    <property type="entry name" value="Toll/Interleukin receptor TIR domain"/>
    <property type="match status" value="1"/>
</dbReference>
<dbReference type="PANTHER" id="PTHR44019">
    <property type="entry name" value="WD REPEAT-CONTAINING PROTEIN 55"/>
    <property type="match status" value="1"/>
</dbReference>
<dbReference type="Gene3D" id="2.130.10.10">
    <property type="entry name" value="YVTN repeat-like/Quinoprotein amine dehydrogenase"/>
    <property type="match status" value="3"/>
</dbReference>
<dbReference type="InterPro" id="IPR036322">
    <property type="entry name" value="WD40_repeat_dom_sf"/>
</dbReference>
<organism evidence="6 7">
    <name type="scientific">Bradyrhizobium iriomotense</name>
    <dbReference type="NCBI Taxonomy" id="441950"/>
    <lineage>
        <taxon>Bacteria</taxon>
        <taxon>Pseudomonadati</taxon>
        <taxon>Pseudomonadota</taxon>
        <taxon>Alphaproteobacteria</taxon>
        <taxon>Hyphomicrobiales</taxon>
        <taxon>Nitrobacteraceae</taxon>
        <taxon>Bradyrhizobium</taxon>
    </lineage>
</organism>